<keyword evidence="2" id="KW-1185">Reference proteome</keyword>
<comment type="caution">
    <text evidence="1">The sequence shown here is derived from an EMBL/GenBank/DDBJ whole genome shotgun (WGS) entry which is preliminary data.</text>
</comment>
<reference evidence="1 2" key="1">
    <citation type="submission" date="2022-01" db="EMBL/GenBank/DDBJ databases">
        <authorList>
            <person name="Xiong W."/>
            <person name="Schranz E."/>
        </authorList>
    </citation>
    <scope>NUCLEOTIDE SEQUENCE [LARGE SCALE GENOMIC DNA]</scope>
</reference>
<dbReference type="AlphaFoldDB" id="A0AAU9NPP9"/>
<organism evidence="1 2">
    <name type="scientific">Lactuca virosa</name>
    <dbReference type="NCBI Taxonomy" id="75947"/>
    <lineage>
        <taxon>Eukaryota</taxon>
        <taxon>Viridiplantae</taxon>
        <taxon>Streptophyta</taxon>
        <taxon>Embryophyta</taxon>
        <taxon>Tracheophyta</taxon>
        <taxon>Spermatophyta</taxon>
        <taxon>Magnoliopsida</taxon>
        <taxon>eudicotyledons</taxon>
        <taxon>Gunneridae</taxon>
        <taxon>Pentapetalae</taxon>
        <taxon>asterids</taxon>
        <taxon>campanulids</taxon>
        <taxon>Asterales</taxon>
        <taxon>Asteraceae</taxon>
        <taxon>Cichorioideae</taxon>
        <taxon>Cichorieae</taxon>
        <taxon>Lactucinae</taxon>
        <taxon>Lactuca</taxon>
    </lineage>
</organism>
<sequence length="176" mass="19677">MSVLVGLLIEASGLHTCNRSSRFSQIPLQTDDRWYADIDESISRLLNHKISTCLPVPEVSVRQMFQYNRQIQPESVLFPPLLFCFFIASPTLNNQQAAVVVVVLFGVTNGRVLWQGYGRGAASIKSRLLLLEISKPGPPSTEMKFKDKSLASSSPALYKPGRRLLLMLPKDWATRS</sequence>
<dbReference type="EMBL" id="CAKMRJ010005409">
    <property type="protein sequence ID" value="CAH1439842.1"/>
    <property type="molecule type" value="Genomic_DNA"/>
</dbReference>
<evidence type="ECO:0000313" key="1">
    <source>
        <dbReference type="EMBL" id="CAH1439842.1"/>
    </source>
</evidence>
<accession>A0AAU9NPP9</accession>
<name>A0AAU9NPP9_9ASTR</name>
<proteinExistence type="predicted"/>
<protein>
    <submittedName>
        <fullName evidence="1">Uncharacterized protein</fullName>
    </submittedName>
</protein>
<evidence type="ECO:0000313" key="2">
    <source>
        <dbReference type="Proteomes" id="UP001157418"/>
    </source>
</evidence>
<dbReference type="Proteomes" id="UP001157418">
    <property type="component" value="Unassembled WGS sequence"/>
</dbReference>
<gene>
    <name evidence="1" type="ORF">LVIROSA_LOCUS26012</name>
</gene>